<organism evidence="1 2">
    <name type="scientific">Sphingomonas paucimobilis NBRC 13935</name>
    <dbReference type="NCBI Taxonomy" id="1219050"/>
    <lineage>
        <taxon>Bacteria</taxon>
        <taxon>Pseudomonadati</taxon>
        <taxon>Pseudomonadota</taxon>
        <taxon>Alphaproteobacteria</taxon>
        <taxon>Sphingomonadales</taxon>
        <taxon>Sphingomonadaceae</taxon>
        <taxon>Sphingomonas</taxon>
    </lineage>
</organism>
<dbReference type="SUPFAM" id="SSF52540">
    <property type="entry name" value="P-loop containing nucleoside triphosphate hydrolases"/>
    <property type="match status" value="1"/>
</dbReference>
<reference evidence="1 2" key="1">
    <citation type="submission" date="2014-08" db="EMBL/GenBank/DDBJ databases">
        <title>Whole genome shotgun sequence of Sphingomonas paucimobilis NBRC 13935.</title>
        <authorList>
            <person name="Hosoyama A."/>
            <person name="Hashimoto M."/>
            <person name="Hosoyama Y."/>
            <person name="Noguchi M."/>
            <person name="Uohara A."/>
            <person name="Ohji S."/>
            <person name="Katano-Makiyama Y."/>
            <person name="Ichikawa N."/>
            <person name="Kimura A."/>
            <person name="Yamazoe A."/>
            <person name="Fujita N."/>
        </authorList>
    </citation>
    <scope>NUCLEOTIDE SEQUENCE [LARGE SCALE GENOMIC DNA]</scope>
    <source>
        <strain evidence="1 2">NBRC 13935</strain>
    </source>
</reference>
<keyword evidence="2" id="KW-1185">Reference proteome</keyword>
<gene>
    <name evidence="1" type="ORF">SP6_21_00150</name>
</gene>
<dbReference type="AlphaFoldDB" id="A0A0C9M1X0"/>
<comment type="caution">
    <text evidence="1">The sequence shown here is derived from an EMBL/GenBank/DDBJ whole genome shotgun (WGS) entry which is preliminary data.</text>
</comment>
<evidence type="ECO:0000313" key="1">
    <source>
        <dbReference type="EMBL" id="GAN13560.1"/>
    </source>
</evidence>
<accession>A0A0C9M1X0</accession>
<proteinExistence type="predicted"/>
<dbReference type="InterPro" id="IPR027417">
    <property type="entry name" value="P-loop_NTPase"/>
</dbReference>
<evidence type="ECO:0000313" key="2">
    <source>
        <dbReference type="Proteomes" id="UP000032025"/>
    </source>
</evidence>
<sequence length="154" mass="16654">MSITINPDDFLETSDGRVWTPERNAAAWCQSYEALEQAIRSASDPARVILVCGIQGAGKTSWIAAQPVCPATIYFDAALPGVRHRAKIVAIAKRLGAKIDAVWIDTPLTMAIARNARRSPDKIVPVSAIISVARQFEAPSRAEGFDDVQVHKGT</sequence>
<name>A0A0C9M1X0_SPHPI</name>
<dbReference type="Gene3D" id="3.40.50.300">
    <property type="entry name" value="P-loop containing nucleotide triphosphate hydrolases"/>
    <property type="match status" value="1"/>
</dbReference>
<protein>
    <submittedName>
        <fullName evidence="1">DNA, contig: SP621</fullName>
    </submittedName>
</protein>
<dbReference type="Proteomes" id="UP000032025">
    <property type="component" value="Unassembled WGS sequence"/>
</dbReference>
<dbReference type="GeneID" id="78527220"/>
<dbReference type="RefSeq" id="WP_007403946.1">
    <property type="nucleotide sequence ID" value="NZ_BBJS01000021.1"/>
</dbReference>
<dbReference type="EMBL" id="BBJS01000021">
    <property type="protein sequence ID" value="GAN13560.1"/>
    <property type="molecule type" value="Genomic_DNA"/>
</dbReference>